<dbReference type="InterPro" id="IPR016171">
    <property type="entry name" value="Vanillyl_alc_oxidase_C-sub2"/>
</dbReference>
<comment type="caution">
    <text evidence="3">The sequence shown here is derived from an EMBL/GenBank/DDBJ whole genome shotgun (WGS) entry which is preliminary data.</text>
</comment>
<dbReference type="EMBL" id="WIND01000001">
    <property type="protein sequence ID" value="MSU88382.1"/>
    <property type="molecule type" value="Genomic_DNA"/>
</dbReference>
<dbReference type="AlphaFoldDB" id="A0A6L5YWZ7"/>
<dbReference type="Gene3D" id="1.10.45.10">
    <property type="entry name" value="Vanillyl-alcohol Oxidase, Chain A, domain 4"/>
    <property type="match status" value="1"/>
</dbReference>
<evidence type="ECO:0000313" key="3">
    <source>
        <dbReference type="EMBL" id="MSU88382.1"/>
    </source>
</evidence>
<dbReference type="GO" id="GO:0071949">
    <property type="term" value="F:FAD binding"/>
    <property type="evidence" value="ECO:0007669"/>
    <property type="project" value="InterPro"/>
</dbReference>
<proteinExistence type="predicted"/>
<name>A0A6L5YWZ7_9RHOB</name>
<dbReference type="InterPro" id="IPR036318">
    <property type="entry name" value="FAD-bd_PCMH-like_sf"/>
</dbReference>
<gene>
    <name evidence="3" type="ORF">GE300_01970</name>
</gene>
<keyword evidence="1" id="KW-0274">FAD</keyword>
<dbReference type="InterPro" id="IPR010031">
    <property type="entry name" value="FAD_lactone_oxidase-like"/>
</dbReference>
<evidence type="ECO:0000259" key="2">
    <source>
        <dbReference type="PROSITE" id="PS51387"/>
    </source>
</evidence>
<accession>A0A6L5YWZ7</accession>
<dbReference type="Proteomes" id="UP000474957">
    <property type="component" value="Unassembled WGS sequence"/>
</dbReference>
<dbReference type="InterPro" id="IPR016166">
    <property type="entry name" value="FAD-bd_PCMH"/>
</dbReference>
<reference evidence="3 4" key="1">
    <citation type="submission" date="2019-10" db="EMBL/GenBank/DDBJ databases">
        <title>Cognatihalovulum marinum gen. nov. sp. nov., a new member of the family Rhodobacteraceae isolated from deep seawater of the Northwest Indian Ocean.</title>
        <authorList>
            <person name="Ruan C."/>
            <person name="Wang J."/>
            <person name="Zheng X."/>
            <person name="Song L."/>
            <person name="Zhu Y."/>
            <person name="Huang Y."/>
            <person name="Lu Z."/>
            <person name="Du W."/>
            <person name="Huang L."/>
            <person name="Dai X."/>
        </authorList>
    </citation>
    <scope>NUCLEOTIDE SEQUENCE [LARGE SCALE GENOMIC DNA]</scope>
    <source>
        <strain evidence="3 4">2CG4</strain>
    </source>
</reference>
<dbReference type="InterPro" id="IPR016169">
    <property type="entry name" value="FAD-bd_PCMH_sub2"/>
</dbReference>
<keyword evidence="4" id="KW-1185">Reference proteome</keyword>
<protein>
    <submittedName>
        <fullName evidence="3">FAD-binding protein</fullName>
    </submittedName>
</protein>
<dbReference type="SUPFAM" id="SSF56176">
    <property type="entry name" value="FAD-binding/transporter-associated domain-like"/>
    <property type="match status" value="1"/>
</dbReference>
<dbReference type="PANTHER" id="PTHR43762">
    <property type="entry name" value="L-GULONOLACTONE OXIDASE"/>
    <property type="match status" value="1"/>
</dbReference>
<dbReference type="PANTHER" id="PTHR43762:SF1">
    <property type="entry name" value="D-ARABINONO-1,4-LACTONE OXIDASE"/>
    <property type="match status" value="1"/>
</dbReference>
<sequence>MPLNSAPYTGWGRVLSANAGRARPEKVAALRRHLAETPGPALGALRSYGDAALSGRRAAVDMTRLDRMLAFDPQTGVLEAEAGVRLSDILAHMAPRGWMPAVLPGTGHVTLGGAIAADVHGKNHHQIGSFGQHVESLRLLGPDGTPREVSGDTEPELFRATLGGMGLTGVIESAAIRLAPCPSGTVEVSERRIAGLDAYLDAFAASTAPFQVGWIDATASGEALGRGVLEEAEFSPPGAPYVPARKHRAIPMDAPGFLLSGAVVRAFNTRYFRRIPAAGRSRRRPLAGFLFPLDSLSGWNRLYGKRGFHQFQCVLPTDTARDTLRAMLSEIAASGLAAPLAVLKRMGPGRAGPLSFPMQGYTLAVDFPARPAAAALIARLVERTADAGGRVYLAKDSLARPEHVARMYPELDSFRASVRAADPDGVFETDLARRLALRGNSA</sequence>
<organism evidence="3 4">
    <name type="scientific">Halovulum marinum</name>
    <dbReference type="NCBI Taxonomy" id="2662447"/>
    <lineage>
        <taxon>Bacteria</taxon>
        <taxon>Pseudomonadati</taxon>
        <taxon>Pseudomonadota</taxon>
        <taxon>Alphaproteobacteria</taxon>
        <taxon>Rhodobacterales</taxon>
        <taxon>Paracoccaceae</taxon>
        <taxon>Halovulum</taxon>
    </lineage>
</organism>
<dbReference type="RefSeq" id="WP_154444391.1">
    <property type="nucleotide sequence ID" value="NZ_WIND01000001.1"/>
</dbReference>
<evidence type="ECO:0000313" key="4">
    <source>
        <dbReference type="Proteomes" id="UP000474957"/>
    </source>
</evidence>
<evidence type="ECO:0000256" key="1">
    <source>
        <dbReference type="ARBA" id="ARBA00022827"/>
    </source>
</evidence>
<dbReference type="InterPro" id="IPR006094">
    <property type="entry name" value="Oxid_FAD_bind_N"/>
</dbReference>
<dbReference type="Pfam" id="PF01565">
    <property type="entry name" value="FAD_binding_4"/>
    <property type="match status" value="1"/>
</dbReference>
<dbReference type="GO" id="GO:0016899">
    <property type="term" value="F:oxidoreductase activity, acting on the CH-OH group of donors, oxygen as acceptor"/>
    <property type="evidence" value="ECO:0007669"/>
    <property type="project" value="InterPro"/>
</dbReference>
<dbReference type="Gene3D" id="3.30.465.10">
    <property type="match status" value="1"/>
</dbReference>
<feature type="domain" description="FAD-binding PCMH-type" evidence="2">
    <location>
        <begin position="14"/>
        <end position="181"/>
    </location>
</feature>
<dbReference type="PROSITE" id="PS51387">
    <property type="entry name" value="FAD_PCMH"/>
    <property type="match status" value="1"/>
</dbReference>
<keyword evidence="1" id="KW-0285">Flavoprotein</keyword>